<feature type="compositionally biased region" description="Acidic residues" evidence="1">
    <location>
        <begin position="337"/>
        <end position="352"/>
    </location>
</feature>
<protein>
    <submittedName>
        <fullName evidence="2">Uncharacterized protein</fullName>
    </submittedName>
</protein>
<gene>
    <name evidence="2" type="ORF">ISF_06983</name>
</gene>
<dbReference type="OrthoDB" id="4152607at2759"/>
<evidence type="ECO:0000256" key="1">
    <source>
        <dbReference type="SAM" id="MobiDB-lite"/>
    </source>
</evidence>
<proteinExistence type="predicted"/>
<evidence type="ECO:0000313" key="3">
    <source>
        <dbReference type="Proteomes" id="UP000076744"/>
    </source>
</evidence>
<reference evidence="2 3" key="1">
    <citation type="journal article" date="2016" name="Genome Biol. Evol.">
        <title>Divergent and convergent evolution of fungal pathogenicity.</title>
        <authorList>
            <person name="Shang Y."/>
            <person name="Xiao G."/>
            <person name="Zheng P."/>
            <person name="Cen K."/>
            <person name="Zhan S."/>
            <person name="Wang C."/>
        </authorList>
    </citation>
    <scope>NUCLEOTIDE SEQUENCE [LARGE SCALE GENOMIC DNA]</scope>
    <source>
        <strain evidence="2 3">ARSEF 2679</strain>
    </source>
</reference>
<organism evidence="2 3">
    <name type="scientific">Cordyceps fumosorosea (strain ARSEF 2679)</name>
    <name type="common">Isaria fumosorosea</name>
    <dbReference type="NCBI Taxonomy" id="1081104"/>
    <lineage>
        <taxon>Eukaryota</taxon>
        <taxon>Fungi</taxon>
        <taxon>Dikarya</taxon>
        <taxon>Ascomycota</taxon>
        <taxon>Pezizomycotina</taxon>
        <taxon>Sordariomycetes</taxon>
        <taxon>Hypocreomycetidae</taxon>
        <taxon>Hypocreales</taxon>
        <taxon>Cordycipitaceae</taxon>
        <taxon>Cordyceps</taxon>
    </lineage>
</organism>
<dbReference type="GeneID" id="30023275"/>
<dbReference type="Proteomes" id="UP000076744">
    <property type="component" value="Unassembled WGS sequence"/>
</dbReference>
<dbReference type="RefSeq" id="XP_018702232.1">
    <property type="nucleotide sequence ID" value="XM_018850587.1"/>
</dbReference>
<comment type="caution">
    <text evidence="2">The sequence shown here is derived from an EMBL/GenBank/DDBJ whole genome shotgun (WGS) entry which is preliminary data.</text>
</comment>
<evidence type="ECO:0000313" key="2">
    <source>
        <dbReference type="EMBL" id="OAA57742.1"/>
    </source>
</evidence>
<dbReference type="AlphaFoldDB" id="A0A167QLB6"/>
<keyword evidence="3" id="KW-1185">Reference proteome</keyword>
<dbReference type="EMBL" id="AZHB01000019">
    <property type="protein sequence ID" value="OAA57742.1"/>
    <property type="molecule type" value="Genomic_DNA"/>
</dbReference>
<accession>A0A167QLB6</accession>
<sequence length="382" mass="42336">MASADSPIDDLAAHLRTLHIPTSTPATESVVAAASGLPFLPRDIAQSLSAGRGDPEATTCIFDMDVAVATDMLQRHLTWKRAKGSEAWNLVSWTSSLPYALANAFYRRARDREDFEDIELYVLDTSLFPKDVFICDLDLISFFVNDDAKLGALPLTGLCARDSVGDMMENGLMDLHPLFRDEFANWTEVTEDWVKATVQMREPVYQPHDSTTDGRADEVDEVDGLGMSRIGELFGPRFRGPVALAFLSLAPRRASAVAVLDNFTKLGKPWDPKSENCTDLARNVNPDNRVPEVAEFVQNFNLVHAGFYETQVQKGQQVAQRGGDQPSHLCDSLTLADNDDDDDDEDGDDEGGDALRILKCERESRALKQKQQVENTKLPEEI</sequence>
<feature type="region of interest" description="Disordered" evidence="1">
    <location>
        <begin position="334"/>
        <end position="353"/>
    </location>
</feature>
<name>A0A167QLB6_CORFA</name>